<dbReference type="InterPro" id="IPR002938">
    <property type="entry name" value="FAD-bd"/>
</dbReference>
<dbReference type="GO" id="GO:0071949">
    <property type="term" value="F:FAD binding"/>
    <property type="evidence" value="ECO:0007669"/>
    <property type="project" value="InterPro"/>
</dbReference>
<organism evidence="3 4">
    <name type="scientific">Mesorhizobium atlanticum</name>
    <dbReference type="NCBI Taxonomy" id="2233532"/>
    <lineage>
        <taxon>Bacteria</taxon>
        <taxon>Pseudomonadati</taxon>
        <taxon>Pseudomonadota</taxon>
        <taxon>Alphaproteobacteria</taxon>
        <taxon>Hyphomicrobiales</taxon>
        <taxon>Phyllobacteriaceae</taxon>
        <taxon>Mesorhizobium</taxon>
    </lineage>
</organism>
<dbReference type="PANTHER" id="PTHR42685">
    <property type="entry name" value="GERANYLGERANYL DIPHOSPHATE REDUCTASE"/>
    <property type="match status" value="1"/>
</dbReference>
<dbReference type="SUPFAM" id="SSF51905">
    <property type="entry name" value="FAD/NAD(P)-binding domain"/>
    <property type="match status" value="1"/>
</dbReference>
<name>A0A330H7B3_9HYPH</name>
<evidence type="ECO:0000259" key="2">
    <source>
        <dbReference type="Pfam" id="PF01494"/>
    </source>
</evidence>
<feature type="domain" description="FAD-binding" evidence="2">
    <location>
        <begin position="17"/>
        <end position="328"/>
    </location>
</feature>
<keyword evidence="4" id="KW-1185">Reference proteome</keyword>
<evidence type="ECO:0000313" key="4">
    <source>
        <dbReference type="Proteomes" id="UP000251956"/>
    </source>
</evidence>
<dbReference type="InterPro" id="IPR050407">
    <property type="entry name" value="Geranylgeranyl_reductase"/>
</dbReference>
<proteinExistence type="predicted"/>
<dbReference type="Pfam" id="PF01494">
    <property type="entry name" value="FAD_binding_3"/>
    <property type="match status" value="1"/>
</dbReference>
<sequence>MTSNPISLMASPRRGHYDAIIVGARCAGAATAMLLARAGLKVLAIDRKPYGSDTLSTHALMRPAVLQLWRWGLLEPLLEAGTPLIETTTFHYGDNEITIPLASGSELPGLIAPRRTVLDRILVDAARKAGAEILHEVAVGDLFADTRGRVRGIEIRAAGRSSLRVSADIVVGADGVGSLVAKCVDAQLLRRGSVSAAHVYGYAPFEPGAGYHWYFRDGIAGSFIPTNDGLACIVASVPTGLFDQRFRLGHARARMDVLEALSPALAEQAARAPKDARLQAFRGVPGYIRQPHGPGWALVGDAGFFRDPITSHGISDALRDAETLARAILDGSEAAFAIWQRQRDMIANQILDTTDAVAGFDWTLDDLGERHRRFSAVLKAEVQALAGQPMPVRRAPFPASRPTAHHAPANQDEPPASTGSNLTRNRTGARP</sequence>
<reference evidence="4" key="1">
    <citation type="submission" date="2018-06" db="EMBL/GenBank/DDBJ databases">
        <authorList>
            <person name="Helene L.C."/>
            <person name="Dall'Agnol R."/>
            <person name="Delamuta J.R."/>
            <person name="Hungria M."/>
        </authorList>
    </citation>
    <scope>NUCLEOTIDE SEQUENCE [LARGE SCALE GENOMIC DNA]</scope>
    <source>
        <strain evidence="4">CNPSo 3140</strain>
    </source>
</reference>
<dbReference type="RefSeq" id="WP_112125372.1">
    <property type="nucleotide sequence ID" value="NZ_QMBQ01000001.1"/>
</dbReference>
<dbReference type="InterPro" id="IPR036188">
    <property type="entry name" value="FAD/NAD-bd_sf"/>
</dbReference>
<accession>A0A330H7B3</accession>
<feature type="region of interest" description="Disordered" evidence="1">
    <location>
        <begin position="389"/>
        <end position="431"/>
    </location>
</feature>
<evidence type="ECO:0000256" key="1">
    <source>
        <dbReference type="SAM" id="MobiDB-lite"/>
    </source>
</evidence>
<dbReference type="Gene3D" id="3.50.50.60">
    <property type="entry name" value="FAD/NAD(P)-binding domain"/>
    <property type="match status" value="1"/>
</dbReference>
<reference evidence="3 4" key="2">
    <citation type="submission" date="2018-07" db="EMBL/GenBank/DDBJ databases">
        <title>Diversity of Mesorhizobium strains in Brazil.</title>
        <authorList>
            <person name="Helene L.C.F."/>
            <person name="Dall'Agnol R."/>
            <person name="Delamuta J.R.M."/>
            <person name="Hungria M."/>
        </authorList>
    </citation>
    <scope>NUCLEOTIDE SEQUENCE [LARGE SCALE GENOMIC DNA]</scope>
    <source>
        <strain evidence="3 4">CNPSo 3140</strain>
    </source>
</reference>
<dbReference type="PANTHER" id="PTHR42685:SF22">
    <property type="entry name" value="CONDITIONED MEDIUM FACTOR RECEPTOR 1"/>
    <property type="match status" value="1"/>
</dbReference>
<dbReference type="PRINTS" id="PR00420">
    <property type="entry name" value="RNGMNOXGNASE"/>
</dbReference>
<feature type="compositionally biased region" description="Polar residues" evidence="1">
    <location>
        <begin position="417"/>
        <end position="431"/>
    </location>
</feature>
<dbReference type="EMBL" id="QMBQ01000001">
    <property type="protein sequence ID" value="RAZ79792.1"/>
    <property type="molecule type" value="Genomic_DNA"/>
</dbReference>
<dbReference type="OrthoDB" id="103324at2"/>
<comment type="caution">
    <text evidence="3">The sequence shown here is derived from an EMBL/GenBank/DDBJ whole genome shotgun (WGS) entry which is preliminary data.</text>
</comment>
<evidence type="ECO:0000313" key="3">
    <source>
        <dbReference type="EMBL" id="RAZ79792.1"/>
    </source>
</evidence>
<gene>
    <name evidence="3" type="ORF">DPM35_00340</name>
</gene>
<protein>
    <submittedName>
        <fullName evidence="3">NAD(P)/FAD-dependent oxidoreductase</fullName>
    </submittedName>
</protein>
<dbReference type="Proteomes" id="UP000251956">
    <property type="component" value="Unassembled WGS sequence"/>
</dbReference>
<dbReference type="AlphaFoldDB" id="A0A330H7B3"/>